<comment type="caution">
    <text evidence="2">The sequence shown here is derived from an EMBL/GenBank/DDBJ whole genome shotgun (WGS) entry which is preliminary data.</text>
</comment>
<reference evidence="2 3" key="1">
    <citation type="journal article" date="2020" name="bioRxiv">
        <title>Sequence and annotation of 42 cannabis genomes reveals extensive copy number variation in cannabinoid synthesis and pathogen resistance genes.</title>
        <authorList>
            <person name="Mckernan K.J."/>
            <person name="Helbert Y."/>
            <person name="Kane L.T."/>
            <person name="Ebling H."/>
            <person name="Zhang L."/>
            <person name="Liu B."/>
            <person name="Eaton Z."/>
            <person name="Mclaughlin S."/>
            <person name="Kingan S."/>
            <person name="Baybayan P."/>
            <person name="Concepcion G."/>
            <person name="Jordan M."/>
            <person name="Riva A."/>
            <person name="Barbazuk W."/>
            <person name="Harkins T."/>
        </authorList>
    </citation>
    <scope>NUCLEOTIDE SEQUENCE [LARGE SCALE GENOMIC DNA]</scope>
    <source>
        <strain evidence="3">cv. Jamaican Lion 4</strain>
        <tissue evidence="2">Leaf</tissue>
    </source>
</reference>
<evidence type="ECO:0000259" key="1">
    <source>
        <dbReference type="Pfam" id="PF07734"/>
    </source>
</evidence>
<dbReference type="InterPro" id="IPR036047">
    <property type="entry name" value="F-box-like_dom_sf"/>
</dbReference>
<dbReference type="Pfam" id="PF07734">
    <property type="entry name" value="FBA_1"/>
    <property type="match status" value="1"/>
</dbReference>
<dbReference type="CDD" id="cd09917">
    <property type="entry name" value="F-box_SF"/>
    <property type="match status" value="1"/>
</dbReference>
<feature type="domain" description="F-box associated beta-propeller type 1" evidence="1">
    <location>
        <begin position="65"/>
        <end position="130"/>
    </location>
</feature>
<dbReference type="Proteomes" id="UP000583929">
    <property type="component" value="Unassembled WGS sequence"/>
</dbReference>
<name>A0A7J6G8L3_CANSA</name>
<gene>
    <name evidence="2" type="ORF">G4B88_010526</name>
</gene>
<keyword evidence="3" id="KW-1185">Reference proteome</keyword>
<dbReference type="EMBL" id="JAATIQ010000130">
    <property type="protein sequence ID" value="KAF4379132.1"/>
    <property type="molecule type" value="Genomic_DNA"/>
</dbReference>
<protein>
    <recommendedName>
        <fullName evidence="1">F-box associated beta-propeller type 1 domain-containing protein</fullName>
    </recommendedName>
</protein>
<evidence type="ECO:0000313" key="2">
    <source>
        <dbReference type="EMBL" id="KAF4379132.1"/>
    </source>
</evidence>
<accession>A0A7J6G8L3</accession>
<organism evidence="2 3">
    <name type="scientific">Cannabis sativa</name>
    <name type="common">Hemp</name>
    <name type="synonym">Marijuana</name>
    <dbReference type="NCBI Taxonomy" id="3483"/>
    <lineage>
        <taxon>Eukaryota</taxon>
        <taxon>Viridiplantae</taxon>
        <taxon>Streptophyta</taxon>
        <taxon>Embryophyta</taxon>
        <taxon>Tracheophyta</taxon>
        <taxon>Spermatophyta</taxon>
        <taxon>Magnoliopsida</taxon>
        <taxon>eudicotyledons</taxon>
        <taxon>Gunneridae</taxon>
        <taxon>Pentapetalae</taxon>
        <taxon>rosids</taxon>
        <taxon>fabids</taxon>
        <taxon>Rosales</taxon>
        <taxon>Cannabaceae</taxon>
        <taxon>Cannabis</taxon>
    </lineage>
</organism>
<dbReference type="SUPFAM" id="SSF81383">
    <property type="entry name" value="F-box domain"/>
    <property type="match status" value="1"/>
</dbReference>
<dbReference type="AlphaFoldDB" id="A0A7J6G8L3"/>
<dbReference type="InterPro" id="IPR006527">
    <property type="entry name" value="F-box-assoc_dom_typ1"/>
</dbReference>
<sequence>MADKEKEKLEAMFYRKKKNNKKKKKKKDRGIREVVCPYLPEEIVVKILFMLPHECVSSSRGCGVSRQWREIKYMIKLHPDISFDYHDVVYMKSVCYWLYKGVNKFRILSFDMSDEKFGIIQLPFDTKSSDTARKRN</sequence>
<proteinExistence type="predicted"/>
<evidence type="ECO:0000313" key="3">
    <source>
        <dbReference type="Proteomes" id="UP000583929"/>
    </source>
</evidence>